<dbReference type="Pfam" id="PF00078">
    <property type="entry name" value="RVT_1"/>
    <property type="match status" value="1"/>
</dbReference>
<evidence type="ECO:0000256" key="7">
    <source>
        <dbReference type="ARBA" id="ARBA00023125"/>
    </source>
</evidence>
<comment type="caution">
    <text evidence="19">The sequence shown here is derived from an EMBL/GenBank/DDBJ whole genome shotgun (WGS) entry which is preliminary data.</text>
</comment>
<feature type="domain" description="CUT" evidence="18">
    <location>
        <begin position="1411"/>
        <end position="1498"/>
    </location>
</feature>
<dbReference type="InterPro" id="IPR009057">
    <property type="entry name" value="Homeodomain-like_sf"/>
</dbReference>
<evidence type="ECO:0000256" key="2">
    <source>
        <dbReference type="ARBA" id="ARBA00008190"/>
    </source>
</evidence>
<feature type="coiled-coil region" evidence="14">
    <location>
        <begin position="823"/>
        <end position="1005"/>
    </location>
</feature>
<dbReference type="InterPro" id="IPR057476">
    <property type="entry name" value="Cux_N"/>
</dbReference>
<evidence type="ECO:0000259" key="17">
    <source>
        <dbReference type="PROSITE" id="PS50878"/>
    </source>
</evidence>
<dbReference type="Pfam" id="PF00046">
    <property type="entry name" value="Homeodomain"/>
    <property type="match status" value="1"/>
</dbReference>
<keyword evidence="20" id="KW-1185">Reference proteome</keyword>
<dbReference type="SUPFAM" id="SSF47413">
    <property type="entry name" value="lambda repressor-like DNA-binding domains"/>
    <property type="match status" value="3"/>
</dbReference>
<evidence type="ECO:0000256" key="3">
    <source>
        <dbReference type="ARBA" id="ARBA00022553"/>
    </source>
</evidence>
<dbReference type="InterPro" id="IPR001356">
    <property type="entry name" value="HD"/>
</dbReference>
<dbReference type="PANTHER" id="PTHR14043:SF4">
    <property type="entry name" value="HOMEOBOX PROTEIN CUT-LIKE 1"/>
    <property type="match status" value="1"/>
</dbReference>
<dbReference type="PROSITE" id="PS50878">
    <property type="entry name" value="RT_POL"/>
    <property type="match status" value="1"/>
</dbReference>
<keyword evidence="4" id="KW-0677">Repeat</keyword>
<dbReference type="SUPFAM" id="SSF46689">
    <property type="entry name" value="Homeodomain-like"/>
    <property type="match status" value="1"/>
</dbReference>
<dbReference type="PROSITE" id="PS00027">
    <property type="entry name" value="HOMEOBOX_1"/>
    <property type="match status" value="1"/>
</dbReference>
<feature type="compositionally biased region" description="Basic and acidic residues" evidence="15">
    <location>
        <begin position="1021"/>
        <end position="1032"/>
    </location>
</feature>
<dbReference type="SMART" id="SM00389">
    <property type="entry name" value="HOX"/>
    <property type="match status" value="1"/>
</dbReference>
<dbReference type="GO" id="GO:0000977">
    <property type="term" value="F:RNA polymerase II transcription regulatory region sequence-specific DNA binding"/>
    <property type="evidence" value="ECO:0007669"/>
    <property type="project" value="TreeGrafter"/>
</dbReference>
<dbReference type="SMART" id="SM01109">
    <property type="entry name" value="CUT"/>
    <property type="match status" value="3"/>
</dbReference>
<dbReference type="InterPro" id="IPR000477">
    <property type="entry name" value="RT_dom"/>
</dbReference>
<dbReference type="SUPFAM" id="SSF56672">
    <property type="entry name" value="DNA/RNA polymerases"/>
    <property type="match status" value="1"/>
</dbReference>
<accession>A0AAE0QIK1</accession>
<keyword evidence="5 13" id="KW-0805">Transcription regulation</keyword>
<feature type="region of interest" description="Disordered" evidence="15">
    <location>
        <begin position="1007"/>
        <end position="1078"/>
    </location>
</feature>
<dbReference type="GO" id="GO:0000981">
    <property type="term" value="F:DNA-binding transcription factor activity, RNA polymerase II-specific"/>
    <property type="evidence" value="ECO:0007669"/>
    <property type="project" value="InterPro"/>
</dbReference>
<dbReference type="InterPro" id="IPR017970">
    <property type="entry name" value="Homeobox_CS"/>
</dbReference>
<dbReference type="PROSITE" id="PS51042">
    <property type="entry name" value="CUT"/>
    <property type="match status" value="3"/>
</dbReference>
<dbReference type="Pfam" id="PF25398">
    <property type="entry name" value="CUX1_N"/>
    <property type="match status" value="1"/>
</dbReference>
<dbReference type="GO" id="GO:0005634">
    <property type="term" value="C:nucleus"/>
    <property type="evidence" value="ECO:0007669"/>
    <property type="project" value="UniProtKB-SubCell"/>
</dbReference>
<dbReference type="Gene3D" id="1.10.10.60">
    <property type="entry name" value="Homeodomain-like"/>
    <property type="match status" value="1"/>
</dbReference>
<dbReference type="InterPro" id="IPR010982">
    <property type="entry name" value="Lambda_DNA-bd_dom_sf"/>
</dbReference>
<gene>
    <name evidence="19" type="ORF">QTP70_014757</name>
</gene>
<keyword evidence="3" id="KW-0597">Phosphoprotein</keyword>
<dbReference type="Pfam" id="PF02376">
    <property type="entry name" value="CUT"/>
    <property type="match status" value="3"/>
</dbReference>
<keyword evidence="9 13" id="KW-0804">Transcription</keyword>
<feature type="domain" description="Reverse transcriptase" evidence="17">
    <location>
        <begin position="286"/>
        <end position="549"/>
    </location>
</feature>
<dbReference type="FunFam" id="1.10.260.40:FF:000004">
    <property type="entry name" value="Cut-like homeobox 1a"/>
    <property type="match status" value="2"/>
</dbReference>
<proteinExistence type="inferred from homology"/>
<feature type="compositionally biased region" description="Low complexity" evidence="15">
    <location>
        <begin position="1381"/>
        <end position="1395"/>
    </location>
</feature>
<dbReference type="Gene3D" id="1.10.260.40">
    <property type="entry name" value="lambda repressor-like DNA-binding domains"/>
    <property type="match status" value="3"/>
</dbReference>
<evidence type="ECO:0000256" key="12">
    <source>
        <dbReference type="RuleBase" id="RU000682"/>
    </source>
</evidence>
<evidence type="ECO:0000259" key="16">
    <source>
        <dbReference type="PROSITE" id="PS50071"/>
    </source>
</evidence>
<evidence type="ECO:0000256" key="4">
    <source>
        <dbReference type="ARBA" id="ARBA00022737"/>
    </source>
</evidence>
<dbReference type="PANTHER" id="PTHR14043">
    <property type="entry name" value="CCAAT DISPLACEMENT PROTEIN-RELATED"/>
    <property type="match status" value="1"/>
</dbReference>
<organism evidence="19 20">
    <name type="scientific">Hemibagrus guttatus</name>
    <dbReference type="NCBI Taxonomy" id="175788"/>
    <lineage>
        <taxon>Eukaryota</taxon>
        <taxon>Metazoa</taxon>
        <taxon>Chordata</taxon>
        <taxon>Craniata</taxon>
        <taxon>Vertebrata</taxon>
        <taxon>Euteleostomi</taxon>
        <taxon>Actinopterygii</taxon>
        <taxon>Neopterygii</taxon>
        <taxon>Teleostei</taxon>
        <taxon>Ostariophysi</taxon>
        <taxon>Siluriformes</taxon>
        <taxon>Bagridae</taxon>
        <taxon>Hemibagrus</taxon>
    </lineage>
</organism>
<reference evidence="19" key="1">
    <citation type="submission" date="2023-06" db="EMBL/GenBank/DDBJ databases">
        <title>Male Hemibagrus guttatus genome.</title>
        <authorList>
            <person name="Bian C."/>
        </authorList>
    </citation>
    <scope>NUCLEOTIDE SEQUENCE</scope>
    <source>
        <strain evidence="19">Male_cb2023</strain>
        <tissue evidence="19">Muscle</tissue>
    </source>
</reference>
<evidence type="ECO:0000259" key="18">
    <source>
        <dbReference type="PROSITE" id="PS51042"/>
    </source>
</evidence>
<evidence type="ECO:0000313" key="20">
    <source>
        <dbReference type="Proteomes" id="UP001274896"/>
    </source>
</evidence>
<keyword evidence="7 11" id="KW-0238">DNA-binding</keyword>
<evidence type="ECO:0000256" key="11">
    <source>
        <dbReference type="PROSITE-ProRule" id="PRU00108"/>
    </source>
</evidence>
<dbReference type="CDD" id="cd00086">
    <property type="entry name" value="homeodomain"/>
    <property type="match status" value="1"/>
</dbReference>
<feature type="region of interest" description="Disordered" evidence="15">
    <location>
        <begin position="1780"/>
        <end position="1808"/>
    </location>
</feature>
<evidence type="ECO:0000256" key="9">
    <source>
        <dbReference type="ARBA" id="ARBA00023163"/>
    </source>
</evidence>
<protein>
    <recommendedName>
        <fullName evidence="13">Homeobox protein cut-like</fullName>
    </recommendedName>
</protein>
<evidence type="ECO:0000256" key="1">
    <source>
        <dbReference type="ARBA" id="ARBA00004123"/>
    </source>
</evidence>
<dbReference type="Proteomes" id="UP001274896">
    <property type="component" value="Unassembled WGS sequence"/>
</dbReference>
<feature type="compositionally biased region" description="Basic and acidic residues" evidence="15">
    <location>
        <begin position="1780"/>
        <end position="1790"/>
    </location>
</feature>
<dbReference type="EMBL" id="JAUCMX010000015">
    <property type="protein sequence ID" value="KAK3521593.1"/>
    <property type="molecule type" value="Genomic_DNA"/>
</dbReference>
<feature type="region of interest" description="Disordered" evidence="15">
    <location>
        <begin position="1725"/>
        <end position="1758"/>
    </location>
</feature>
<sequence length="1808" mass="204496">MFKHKGSHQYTWYQDTLGRRSMIDFVVVSSDLRPHVLDTRVKRGVELSTDHHLVVSWIRLRRRMPDRLGRPKRIVMVCWERLADPSVRGVFNSHLWESFNQIPREVGDIESEWTMFSSSIVDAAIRSCGRKGTPEAAEEYRPTKRTTAVVVSEAKTWVWEEFGEAMEKDYWMASGKFWQTVRRLRRGKQLFANTVYSGGGELLASTGDIVGRWKEYFEDLLNDTPSVEEPEAEDSEVDLFITQAEVTEVVQQLLGGKAPGVDEIHPEYLKSLDVVGLSWLTRLCNISWRSGTVPLDWATGVVALFKKGDRRVCSNYRGITLLSLPGKVYSRVLERRVRPLVKPRIKEEQCGFRPSRGTLDQLYTLHRVLESSWVFAQPVHMCFVDLEKAFDRVPRGILWEVLWEYRVRGPLLRAVQLLYNRSRSLVRIASYKSDLFPVHVGLRQGCPLSPVLFIVFMDRISRRSQGLEGVRFGDHRISSLILADDVVLLAPSSLDLQHALGRFAAECEAAGMRVSTSKSEAMVLDRKKVACTLQVGPQVEEFKYLGVLFTSEGRMDREIDRRIYVPTLTYGHELWVMTERVRSWIQAAEMCFLRRVAGSSLRDRVRSSVTLEELGVEPLLLHIERGQLRWLGHLFRMPPGCLPGEVFRACPTGKRPRGTPRTRWRDYVSRLAWERLGVPPEELEEVSGEREGPSLQVSVFPSGCNDVGLVESGVCSETTRIASSSHAVSVSEKDLDVAASALASTQHENEQTRKKLIDQSDELKKHTPEDLHEHITPLLKGFQSEIDALCERSKESEAAFVSVYKRLIDVPDPVSALEAVQQLQVAVIKMRDVEAENQKLRERLQEYDREVADVKGHVQEIGAANVSLFVFNVQETIKALREKLESYEHLIQCETKDEDEEEERCAGAERPCENEAAMMVDVETANQALEAELVVKQREVERLTEDVQKLHSSLTELTDSTANQIRELQQQLDSKHTLLQELEEKLETQSDYEEIKRELRVLRAMELGSSESPAEQGSPRGQEDGGQDRDGIQKQPSSRDLSGSAEKRLPASPSTTPPPPGHAHSQSPPLSQVLLKSKAPPESSCSFSTDLFRHSFRAAFPQLSGKSTTSFLHRTFGQNLYSADLHAEEEWDTTEIARQVKEQLMKHNIGQRVFGHYVLGLSQGSVSEILARPKPWNKLTIRGKEPFHKMRHFLSDEQNILMLRSIQGRQRGNITSRIRVPESSSNESLKSILDQTKRDLQGHKVEGVHPSLSDDKLPSVLDVQQVTSVPTMTSDLSNLGSKLLGSSISVLPYSPLELNSVKNTSSSPVVDSWRKQWWSTIHCEQHKDTDTQEDTEPGPMAFEIPVSSHDYWKDQLSTESPFSRRSEQNLQMSNTNETPHSSPVLPSSSSSSSSLQTKQMKATMTPLTSEQYEQFMYQEVDTVELTQQVKEKLVKSGICQRVFGEKVLGLSQGSVSDMLSRPKQWTKLTQKGREPFIRMQLWLEGELQDPIRAETSVSEDSKSPGSSSEDLVKLVRDQQEEVEPESHDTAARMQEVAVTQLELDTYSISRRVRQVLSDNNLGQRLFGEAVLGLTQGSVSDLLARPKPWHRLSVKGREPFVRMQRWLNDTNNIQKLREIKHTERKVYLKRRVSSVCEDSVLDSGVYVEESGQECVPQLKKSRVIITAQEKEALRKAYEKKPYPSPGTIEELAQKLGLKASTVTNWFHNYRSRIRRGIIMEAAAGKSDGVSEAQTSEVQEHAEDSTFNFPESSASPGVLRDSSLRRRKVANLNSIIHRLEQAVSRDEAHDGDMCESQDVSAECVNASSSG</sequence>
<comment type="subcellular location">
    <subcellularLocation>
        <location evidence="1 11 12">Nucleus</location>
    </subcellularLocation>
</comment>
<keyword evidence="6 14" id="KW-0175">Coiled coil</keyword>
<dbReference type="InterPro" id="IPR003350">
    <property type="entry name" value="CUT_dom"/>
</dbReference>
<feature type="domain" description="Homeobox" evidence="16">
    <location>
        <begin position="1655"/>
        <end position="1715"/>
    </location>
</feature>
<evidence type="ECO:0000256" key="15">
    <source>
        <dbReference type="SAM" id="MobiDB-lite"/>
    </source>
</evidence>
<evidence type="ECO:0000256" key="5">
    <source>
        <dbReference type="ARBA" id="ARBA00023015"/>
    </source>
</evidence>
<dbReference type="InterPro" id="IPR043502">
    <property type="entry name" value="DNA/RNA_pol_sf"/>
</dbReference>
<evidence type="ECO:0000256" key="8">
    <source>
        <dbReference type="ARBA" id="ARBA00023155"/>
    </source>
</evidence>
<feature type="region of interest" description="Disordered" evidence="15">
    <location>
        <begin position="1355"/>
        <end position="1404"/>
    </location>
</feature>
<evidence type="ECO:0000256" key="10">
    <source>
        <dbReference type="ARBA" id="ARBA00023242"/>
    </source>
</evidence>
<feature type="DNA-binding region" description="Homeobox" evidence="11">
    <location>
        <begin position="1657"/>
        <end position="1716"/>
    </location>
</feature>
<keyword evidence="8 11" id="KW-0371">Homeobox</keyword>
<dbReference type="CDD" id="cd01650">
    <property type="entry name" value="RT_nLTR_like"/>
    <property type="match status" value="1"/>
</dbReference>
<evidence type="ECO:0000256" key="6">
    <source>
        <dbReference type="ARBA" id="ARBA00023054"/>
    </source>
</evidence>
<feature type="domain" description="CUT" evidence="18">
    <location>
        <begin position="1122"/>
        <end position="1209"/>
    </location>
</feature>
<dbReference type="FunFam" id="1.10.260.40:FF:000010">
    <property type="entry name" value="Cut-like homeobox 1a"/>
    <property type="match status" value="1"/>
</dbReference>
<name>A0AAE0QIK1_9TELE</name>
<evidence type="ECO:0000313" key="19">
    <source>
        <dbReference type="EMBL" id="KAK3521593.1"/>
    </source>
</evidence>
<keyword evidence="10 11" id="KW-0539">Nucleus</keyword>
<feature type="domain" description="CUT" evidence="18">
    <location>
        <begin position="1534"/>
        <end position="1621"/>
    </location>
</feature>
<feature type="compositionally biased region" description="Polar residues" evidence="15">
    <location>
        <begin position="1743"/>
        <end position="1753"/>
    </location>
</feature>
<comment type="similarity">
    <text evidence="2 13">Belongs to the CUT homeobox family.</text>
</comment>
<evidence type="ECO:0000256" key="13">
    <source>
        <dbReference type="RuleBase" id="RU361129"/>
    </source>
</evidence>
<dbReference type="PROSITE" id="PS50071">
    <property type="entry name" value="HOMEOBOX_2"/>
    <property type="match status" value="1"/>
</dbReference>
<feature type="compositionally biased region" description="Polar residues" evidence="15">
    <location>
        <begin position="1368"/>
        <end position="1380"/>
    </location>
</feature>
<evidence type="ECO:0000256" key="14">
    <source>
        <dbReference type="SAM" id="Coils"/>
    </source>
</evidence>